<dbReference type="AlphaFoldDB" id="A0A3N6MAQ9"/>
<dbReference type="PROSITE" id="PS51318">
    <property type="entry name" value="TAT"/>
    <property type="match status" value="1"/>
</dbReference>
<dbReference type="EMBL" id="REFZ01000005">
    <property type="protein sequence ID" value="RQH00859.1"/>
    <property type="molecule type" value="Genomic_DNA"/>
</dbReference>
<comment type="caution">
    <text evidence="1">The sequence shown here is derived from an EMBL/GenBank/DDBJ whole genome shotgun (WGS) entry which is preliminary data.</text>
</comment>
<accession>A0A3N6MAQ9</accession>
<organism evidence="1 2">
    <name type="scientific">Natrarchaeobius chitinivorans</name>
    <dbReference type="NCBI Taxonomy" id="1679083"/>
    <lineage>
        <taxon>Archaea</taxon>
        <taxon>Methanobacteriati</taxon>
        <taxon>Methanobacteriota</taxon>
        <taxon>Stenosarchaea group</taxon>
        <taxon>Halobacteria</taxon>
        <taxon>Halobacteriales</taxon>
        <taxon>Natrialbaceae</taxon>
        <taxon>Natrarchaeobius</taxon>
    </lineage>
</organism>
<dbReference type="OrthoDB" id="205201at2157"/>
<reference evidence="1 2" key="1">
    <citation type="submission" date="2018-10" db="EMBL/GenBank/DDBJ databases">
        <title>Natrarchaeobius chitinivorans gen. nov., sp. nov., and Natrarchaeobius haloalkaliphilus sp. nov., alkaliphilic, chitin-utilizing haloarchaea from hypersaline alkaline lakes.</title>
        <authorList>
            <person name="Sorokin D.Y."/>
            <person name="Elcheninov A.G."/>
            <person name="Kostrikina N.A."/>
            <person name="Bale N.J."/>
            <person name="Sinninghe Damste J.S."/>
            <person name="Khijniak T.V."/>
            <person name="Kublanov I.V."/>
            <person name="Toshchakov S.V."/>
        </authorList>
    </citation>
    <scope>NUCLEOTIDE SEQUENCE [LARGE SCALE GENOMIC DNA]</scope>
    <source>
        <strain evidence="1 2">AArcht7</strain>
    </source>
</reference>
<sequence length="901" mass="96851">MPTPSRRRVLTGSAVSLAALAGCVATAVESTEPETGSDADLPDDLEAVLGAIPDEDDVDGSYEGVILAAVGDDAEDLDPESRRLLEELEAVDRSRISQVGTVIFENYRPRIGIAAGSFDRPEPGSSVDDDGEWRLAEDRESAYATADGRAAIVGGEDATDLAGALVEAATGEATGLFDEREYLATAVSRLASFPHVYVITDPDDALSTSESDRLRAFVAAADQPPGRIEGVADNEFVLYPSADGALSDDEIVEGFVRELGHGTVLETEIHREERAVRVEAVVEQPLERDIDAAPNARFRADVEGGGVELEHEDGETIDGDDLELWVDGELASSQPAESVDEVAVGDVLAVETKALATVTLRWVDEDEYVYHDYVTVVVGEGAFETASDVDDGRIELTYTGEREANPDRLAFEHRRADGETVTPAVDGADGTLASGDSLVVSDVELDDTVSVELDVPPEPSGRPARLVRVRARPPQVHTFRDDDAVVVAYADDEARDAAEFRVRVDDEPVADQPADRTDVLDTGDELAFELPALGEELVVEWTAPDDPVDVASYANTPRIATAFEYDDGDGTLTVVHDDGDAVPAGQLELLVDGEPADRQPADEYETFEPDDSLSLAVEPFAPVEHRWAAGEHDRPLGRTITGEESIDASYDPNERAARFVYTGGRDADAGRLGVYRDGIRGNEEPEPLFADEGTLTEGDAATVSDVEPYDRLAIVLVDDEPRASRALLRFDPTPRRAFALEDRDGEVVAVYRDRVERDAAAFRVRADGEETNAQPDDALETLSAGNEIELGSFSPGTELVVEWTAPADPIEVDDHVVVPSPEFETSADDGEVTIEHVGGDEVAATDVDVMIHPSHGDLVGWDGEGTISSGETASYAVDESPEIVSVVYRERELLAETRLDD</sequence>
<dbReference type="PROSITE" id="PS51257">
    <property type="entry name" value="PROKAR_LIPOPROTEIN"/>
    <property type="match status" value="1"/>
</dbReference>
<proteinExistence type="predicted"/>
<protein>
    <submittedName>
        <fullName evidence="1">Uncharacterized protein</fullName>
    </submittedName>
</protein>
<keyword evidence="2" id="KW-1185">Reference proteome</keyword>
<dbReference type="InterPro" id="IPR006311">
    <property type="entry name" value="TAT_signal"/>
</dbReference>
<gene>
    <name evidence="1" type="ORF">EA472_09540</name>
</gene>
<evidence type="ECO:0000313" key="1">
    <source>
        <dbReference type="EMBL" id="RQH00859.1"/>
    </source>
</evidence>
<evidence type="ECO:0000313" key="2">
    <source>
        <dbReference type="Proteomes" id="UP000281431"/>
    </source>
</evidence>
<name>A0A3N6MAQ9_NATCH</name>
<dbReference type="Proteomes" id="UP000281431">
    <property type="component" value="Unassembled WGS sequence"/>
</dbReference>